<dbReference type="InterPro" id="IPR049053">
    <property type="entry name" value="AFCA-like_C"/>
</dbReference>
<dbReference type="InterPro" id="IPR012341">
    <property type="entry name" value="6hp_glycosidase-like_sf"/>
</dbReference>
<dbReference type="InterPro" id="IPR054363">
    <property type="entry name" value="GH95_cat"/>
</dbReference>
<dbReference type="InterPro" id="IPR016518">
    <property type="entry name" value="Alpha-L-fucosidase"/>
</dbReference>
<dbReference type="Pfam" id="PF21307">
    <property type="entry name" value="Glyco_hydro_95_C"/>
    <property type="match status" value="1"/>
</dbReference>
<dbReference type="PANTHER" id="PTHR31084:SF0">
    <property type="entry name" value="ALPHA-L-FUCOSIDASE 2"/>
    <property type="match status" value="1"/>
</dbReference>
<dbReference type="SUPFAM" id="SSF48208">
    <property type="entry name" value="Six-hairpin glycosidases"/>
    <property type="match status" value="1"/>
</dbReference>
<organism evidence="4 5">
    <name type="scientific">Actinacidiphila rubida</name>
    <dbReference type="NCBI Taxonomy" id="310780"/>
    <lineage>
        <taxon>Bacteria</taxon>
        <taxon>Bacillati</taxon>
        <taxon>Actinomycetota</taxon>
        <taxon>Actinomycetes</taxon>
        <taxon>Kitasatosporales</taxon>
        <taxon>Streptomycetaceae</taxon>
        <taxon>Actinacidiphila</taxon>
    </lineage>
</organism>
<dbReference type="GO" id="GO:0005975">
    <property type="term" value="P:carbohydrate metabolic process"/>
    <property type="evidence" value="ECO:0007669"/>
    <property type="project" value="InterPro"/>
</dbReference>
<feature type="domain" description="Glycosyl hydrolase family 95 N-terminal" evidence="1">
    <location>
        <begin position="16"/>
        <end position="271"/>
    </location>
</feature>
<dbReference type="OrthoDB" id="9802600at2"/>
<evidence type="ECO:0000313" key="4">
    <source>
        <dbReference type="EMBL" id="SEN74814.1"/>
    </source>
</evidence>
<dbReference type="EMBL" id="FODD01000009">
    <property type="protein sequence ID" value="SEN74814.1"/>
    <property type="molecule type" value="Genomic_DNA"/>
</dbReference>
<evidence type="ECO:0000259" key="3">
    <source>
        <dbReference type="Pfam" id="PF22124"/>
    </source>
</evidence>
<name>A0A1H8J1W8_9ACTN</name>
<dbReference type="RefSeq" id="WP_075016737.1">
    <property type="nucleotide sequence ID" value="NZ_FODD01000009.1"/>
</dbReference>
<dbReference type="Gene3D" id="1.50.10.10">
    <property type="match status" value="1"/>
</dbReference>
<evidence type="ECO:0000259" key="2">
    <source>
        <dbReference type="Pfam" id="PF21307"/>
    </source>
</evidence>
<protein>
    <submittedName>
        <fullName evidence="4">Alpha-L-fucosidase 2</fullName>
    </submittedName>
</protein>
<reference evidence="4 5" key="1">
    <citation type="submission" date="2016-10" db="EMBL/GenBank/DDBJ databases">
        <authorList>
            <person name="de Groot N.N."/>
        </authorList>
    </citation>
    <scope>NUCLEOTIDE SEQUENCE [LARGE SCALE GENOMIC DNA]</scope>
    <source>
        <strain evidence="4 5">CGMCC 4.2026</strain>
    </source>
</reference>
<dbReference type="GO" id="GO:0004560">
    <property type="term" value="F:alpha-L-fucosidase activity"/>
    <property type="evidence" value="ECO:0007669"/>
    <property type="project" value="InterPro"/>
</dbReference>
<dbReference type="PIRSF" id="PIRSF007663">
    <property type="entry name" value="UCP007663"/>
    <property type="match status" value="1"/>
</dbReference>
<sequence>MHTTPDTADDLLLSWPAPAAAWHEAAPVGNGRLGAMVFGGTHRSRVQINDSTVWSGTPGGPAAALAAVTAGGAGPERLAEVRAALRAGDRRTAEALLMTFEGPYSQEYLPYADLWLTLAGGERAVHRGRTLNLDDGVAADSLDLGGIAVHRRTWADAVSGTLCTELTAAGGPVDLGLELTSPLREVHRGADPHGITLGVEIPVDGAPAHEPSVAEPLRYAGGPVGGYDPFGALAVRVATDGEVTVAAQDGSLRITGATRLLVTVASSTSAHAHWSGLPGPDSRAAHLQAAADTAGAAAALGARHLLDQHRSDLRALLGGTALRVGPRRAGTYDVAADILSGRDELLTATVLFQFGRYLLAAASRPRTGPPANLQGIWNADLRPAWSSNYTVNINTQMNYWGAEAAGLPACHEPLFDLLDRVAAQGTGVAGQLYGARGWVAHHNTDMWGWALPVGMGHGNPSWAIWMMGGAWLSQHLWDHYDFTRDTAFLRDRAWPLLHGCAAFLLDWLTDDAAAAGDGADRAAGGDGAPAGGWLGTLPSTSPENLFLSEQGTPESLTHSSAMDIALIRAVFERTLRAAGLLGVQDPLCDEIRAALPRLPPPPVSPAGLLQEWAEDLPEQDPAHRHLSPLIALHPLGQIDPDTTPATALAARRLLDRRGPGAMGWSWAWKIAMRAWLRDAASARGLLLEAARPLEGDAGADAPVDGSQWGGLLPNLFSTHPPFQIDGTYGFMAAITEMVLQSHAGAVHLLPALPAEWAEGAATGLRCRGGLAADLTWRGGALTAVTLRRIAGDPAEPVRVRHGDRVTEVTVVPGAPLTLDGRLRSAADRTEAAAC</sequence>
<accession>A0A1H8J1W8</accession>
<feature type="domain" description="Alpha fucosidase A-like C-terminal" evidence="2">
    <location>
        <begin position="740"/>
        <end position="792"/>
    </location>
</feature>
<dbReference type="Pfam" id="PF14498">
    <property type="entry name" value="Glyco_hyd_65N_2"/>
    <property type="match status" value="1"/>
</dbReference>
<dbReference type="InterPro" id="IPR027414">
    <property type="entry name" value="GH95_N_dom"/>
</dbReference>
<dbReference type="AlphaFoldDB" id="A0A1H8J1W8"/>
<dbReference type="InterPro" id="IPR008928">
    <property type="entry name" value="6-hairpin_glycosidase_sf"/>
</dbReference>
<feature type="domain" description="Glycosyl hydrolase family 95 catalytic" evidence="3">
    <location>
        <begin position="303"/>
        <end position="737"/>
    </location>
</feature>
<evidence type="ECO:0000259" key="1">
    <source>
        <dbReference type="Pfam" id="PF14498"/>
    </source>
</evidence>
<evidence type="ECO:0000313" key="5">
    <source>
        <dbReference type="Proteomes" id="UP000181951"/>
    </source>
</evidence>
<keyword evidence="5" id="KW-1185">Reference proteome</keyword>
<dbReference type="STRING" id="310780.SAMN05216267_1009126"/>
<dbReference type="PANTHER" id="PTHR31084">
    <property type="entry name" value="ALPHA-L-FUCOSIDASE 2"/>
    <property type="match status" value="1"/>
</dbReference>
<proteinExistence type="predicted"/>
<dbReference type="Proteomes" id="UP000181951">
    <property type="component" value="Unassembled WGS sequence"/>
</dbReference>
<gene>
    <name evidence="4" type="ORF">SAMN05216267_1009126</name>
</gene>
<dbReference type="Pfam" id="PF22124">
    <property type="entry name" value="Glyco_hydro_95_cat"/>
    <property type="match status" value="1"/>
</dbReference>